<name>A0ABR1G4Q9_AURAN</name>
<proteinExistence type="predicted"/>
<dbReference type="NCBIfam" id="TIGR02167">
    <property type="entry name" value="Liste_lipo_26"/>
    <property type="match status" value="3"/>
</dbReference>
<comment type="caution">
    <text evidence="1">The sequence shown here is derived from an EMBL/GenBank/DDBJ whole genome shotgun (WGS) entry which is preliminary data.</text>
</comment>
<reference evidence="1 2" key="1">
    <citation type="submission" date="2024-03" db="EMBL/GenBank/DDBJ databases">
        <title>Aureococcus anophagefferens CCMP1851 and Kratosvirus quantuckense: Draft genome of a second virus-susceptible host strain in the model system.</title>
        <authorList>
            <person name="Chase E."/>
            <person name="Truchon A.R."/>
            <person name="Schepens W."/>
            <person name="Wilhelm S.W."/>
        </authorList>
    </citation>
    <scope>NUCLEOTIDE SEQUENCE [LARGE SCALE GENOMIC DNA]</scope>
    <source>
        <strain evidence="1 2">CCMP1851</strain>
    </source>
</reference>
<gene>
    <name evidence="1" type="ORF">SO694_00084162</name>
</gene>
<evidence type="ECO:0008006" key="3">
    <source>
        <dbReference type="Google" id="ProtNLM"/>
    </source>
</evidence>
<evidence type="ECO:0000313" key="1">
    <source>
        <dbReference type="EMBL" id="KAK7247918.1"/>
    </source>
</evidence>
<dbReference type="EMBL" id="JBBJCI010000124">
    <property type="protein sequence ID" value="KAK7247918.1"/>
    <property type="molecule type" value="Genomic_DNA"/>
</dbReference>
<sequence>MKALFCATGAGERCLRFNGEKMAEELRAAGKSFDEDIGAWDTSRVTDMYAMFGHADAFDQDIGSWDTARVTTMFAMFWGNSESGVKAFNQPIGAWDTSGVTTMRDMFAFADSFDQDISAWETSSVTDVSDMFFDSGLQSCPDWASESCPGGMTSESCAEGPCIL</sequence>
<accession>A0ABR1G4Q9</accession>
<dbReference type="Pfam" id="PF03382">
    <property type="entry name" value="DUF285"/>
    <property type="match status" value="2"/>
</dbReference>
<protein>
    <recommendedName>
        <fullName evidence="3">BspA family leucine-rich repeat surface protein</fullName>
    </recommendedName>
</protein>
<organism evidence="1 2">
    <name type="scientific">Aureococcus anophagefferens</name>
    <name type="common">Harmful bloom alga</name>
    <dbReference type="NCBI Taxonomy" id="44056"/>
    <lineage>
        <taxon>Eukaryota</taxon>
        <taxon>Sar</taxon>
        <taxon>Stramenopiles</taxon>
        <taxon>Ochrophyta</taxon>
        <taxon>Pelagophyceae</taxon>
        <taxon>Pelagomonadales</taxon>
        <taxon>Pelagomonadaceae</taxon>
        <taxon>Aureococcus</taxon>
    </lineage>
</organism>
<dbReference type="Proteomes" id="UP001363151">
    <property type="component" value="Unassembled WGS sequence"/>
</dbReference>
<dbReference type="InterPro" id="IPR011889">
    <property type="entry name" value="Liste_lipo_26"/>
</dbReference>
<evidence type="ECO:0000313" key="2">
    <source>
        <dbReference type="Proteomes" id="UP001363151"/>
    </source>
</evidence>
<keyword evidence="2" id="KW-1185">Reference proteome</keyword>
<dbReference type="InterPro" id="IPR005046">
    <property type="entry name" value="DUF285"/>
</dbReference>